<dbReference type="EMBL" id="CAJNOQ010014370">
    <property type="protein sequence ID" value="CAF1340291.1"/>
    <property type="molecule type" value="Genomic_DNA"/>
</dbReference>
<dbReference type="GO" id="GO:0008028">
    <property type="term" value="F:monocarboxylic acid transmembrane transporter activity"/>
    <property type="evidence" value="ECO:0007669"/>
    <property type="project" value="TreeGrafter"/>
</dbReference>
<evidence type="ECO:0000313" key="2">
    <source>
        <dbReference type="EMBL" id="CAF1340291.1"/>
    </source>
</evidence>
<evidence type="ECO:0000256" key="1">
    <source>
        <dbReference type="SAM" id="Phobius"/>
    </source>
</evidence>
<proteinExistence type="predicted"/>
<feature type="transmembrane region" description="Helical" evidence="1">
    <location>
        <begin position="223"/>
        <end position="242"/>
    </location>
</feature>
<dbReference type="SUPFAM" id="SSF103473">
    <property type="entry name" value="MFS general substrate transporter"/>
    <property type="match status" value="1"/>
</dbReference>
<accession>A0A815GI77</accession>
<dbReference type="InterPro" id="IPR050327">
    <property type="entry name" value="Proton-linked_MCT"/>
</dbReference>
<dbReference type="Gene3D" id="1.20.1250.20">
    <property type="entry name" value="MFS general substrate transporter like domains"/>
    <property type="match status" value="1"/>
</dbReference>
<name>A0A815GI77_9BILA</name>
<dbReference type="Proteomes" id="UP000681722">
    <property type="component" value="Unassembled WGS sequence"/>
</dbReference>
<evidence type="ECO:0000313" key="4">
    <source>
        <dbReference type="Proteomes" id="UP000663829"/>
    </source>
</evidence>
<dbReference type="EMBL" id="CAJOBC010058367">
    <property type="protein sequence ID" value="CAF4200709.1"/>
    <property type="molecule type" value="Genomic_DNA"/>
</dbReference>
<dbReference type="InterPro" id="IPR036259">
    <property type="entry name" value="MFS_trans_sf"/>
</dbReference>
<dbReference type="Proteomes" id="UP000663829">
    <property type="component" value="Unassembled WGS sequence"/>
</dbReference>
<gene>
    <name evidence="2" type="ORF">GPM918_LOCUS30398</name>
    <name evidence="3" type="ORF">SRO942_LOCUS31008</name>
</gene>
<keyword evidence="1" id="KW-0812">Transmembrane</keyword>
<evidence type="ECO:0000313" key="3">
    <source>
        <dbReference type="EMBL" id="CAF4200709.1"/>
    </source>
</evidence>
<dbReference type="PANTHER" id="PTHR11360">
    <property type="entry name" value="MONOCARBOXYLATE TRANSPORTER"/>
    <property type="match status" value="1"/>
</dbReference>
<keyword evidence="1" id="KW-1133">Transmembrane helix</keyword>
<protein>
    <submittedName>
        <fullName evidence="2">Uncharacterized protein</fullName>
    </submittedName>
</protein>
<organism evidence="2 4">
    <name type="scientific">Didymodactylos carnosus</name>
    <dbReference type="NCBI Taxonomy" id="1234261"/>
    <lineage>
        <taxon>Eukaryota</taxon>
        <taxon>Metazoa</taxon>
        <taxon>Spiralia</taxon>
        <taxon>Gnathifera</taxon>
        <taxon>Rotifera</taxon>
        <taxon>Eurotatoria</taxon>
        <taxon>Bdelloidea</taxon>
        <taxon>Philodinida</taxon>
        <taxon>Philodinidae</taxon>
        <taxon>Didymodactylos</taxon>
    </lineage>
</organism>
<sequence>TNEKKEGDVFIEQTTSPLLHDDEKIIMDSNRNSHDIRSRKDSLISLKSRQSIKEEDAVRPLYKEDVLYQGDVQMLPEYQSQPDIPTYIQITTDIPDTSADYHSSRMKSFWDVFLRMTNIHVLKDPKMLIICLANVCSMIGYYTPYLFTTKLAYQLGISEYRAVFLISVIAFHISLSPVIVCQLVGLEFYSSALGLTLMFRGITSLTAPPVMGAIRDITNSYNIPFVIGGLAFIFSALMHFSLPFVNRKPTEGVTIRKATTAN</sequence>
<dbReference type="AlphaFoldDB" id="A0A815GI77"/>
<dbReference type="PANTHER" id="PTHR11360:SF284">
    <property type="entry name" value="EG:103B4.3 PROTEIN-RELATED"/>
    <property type="match status" value="1"/>
</dbReference>
<feature type="transmembrane region" description="Helical" evidence="1">
    <location>
        <begin position="125"/>
        <end position="142"/>
    </location>
</feature>
<keyword evidence="4" id="KW-1185">Reference proteome</keyword>
<feature type="transmembrane region" description="Helical" evidence="1">
    <location>
        <begin position="162"/>
        <end position="185"/>
    </location>
</feature>
<reference evidence="2" key="1">
    <citation type="submission" date="2021-02" db="EMBL/GenBank/DDBJ databases">
        <authorList>
            <person name="Nowell W R."/>
        </authorList>
    </citation>
    <scope>NUCLEOTIDE SEQUENCE</scope>
</reference>
<keyword evidence="1" id="KW-0472">Membrane</keyword>
<feature type="transmembrane region" description="Helical" evidence="1">
    <location>
        <begin position="192"/>
        <end position="211"/>
    </location>
</feature>
<dbReference type="OrthoDB" id="6499973at2759"/>
<feature type="non-terminal residue" evidence="2">
    <location>
        <position position="1"/>
    </location>
</feature>
<comment type="caution">
    <text evidence="2">The sequence shown here is derived from an EMBL/GenBank/DDBJ whole genome shotgun (WGS) entry which is preliminary data.</text>
</comment>